<feature type="domain" description="PAS" evidence="1">
    <location>
        <begin position="299"/>
        <end position="354"/>
    </location>
</feature>
<feature type="domain" description="EAL" evidence="3">
    <location>
        <begin position="832"/>
        <end position="1097"/>
    </location>
</feature>
<dbReference type="Pfam" id="PF00563">
    <property type="entry name" value="EAL"/>
    <property type="match status" value="1"/>
</dbReference>
<dbReference type="SUPFAM" id="SSF55785">
    <property type="entry name" value="PYP-like sensor domain (PAS domain)"/>
    <property type="match status" value="5"/>
</dbReference>
<comment type="caution">
    <text evidence="5">The sequence shown here is derived from an EMBL/GenBank/DDBJ whole genome shotgun (WGS) entry which is preliminary data.</text>
</comment>
<accession>A0A4Z1BUQ9</accession>
<dbReference type="SUPFAM" id="SSF141868">
    <property type="entry name" value="EAL domain-like"/>
    <property type="match status" value="1"/>
</dbReference>
<feature type="domain" description="PAS" evidence="1">
    <location>
        <begin position="45"/>
        <end position="91"/>
    </location>
</feature>
<dbReference type="InterPro" id="IPR013656">
    <property type="entry name" value="PAS_4"/>
</dbReference>
<dbReference type="InterPro" id="IPR052155">
    <property type="entry name" value="Biofilm_reg_signaling"/>
</dbReference>
<dbReference type="PANTHER" id="PTHR44757">
    <property type="entry name" value="DIGUANYLATE CYCLASE DGCP"/>
    <property type="match status" value="1"/>
</dbReference>
<organism evidence="5 6">
    <name type="scientific">Paracoccus liaowanqingii</name>
    <dbReference type="NCBI Taxonomy" id="2560053"/>
    <lineage>
        <taxon>Bacteria</taxon>
        <taxon>Pseudomonadati</taxon>
        <taxon>Pseudomonadota</taxon>
        <taxon>Alphaproteobacteria</taxon>
        <taxon>Rhodobacterales</taxon>
        <taxon>Paracoccaceae</taxon>
        <taxon>Paracoccus</taxon>
    </lineage>
</organism>
<dbReference type="FunFam" id="3.30.450.20:FF:000099">
    <property type="entry name" value="Sensory box sensor histidine kinase"/>
    <property type="match status" value="2"/>
</dbReference>
<dbReference type="SMART" id="SM00091">
    <property type="entry name" value="PAS"/>
    <property type="match status" value="5"/>
</dbReference>
<dbReference type="InterPro" id="IPR043128">
    <property type="entry name" value="Rev_trsase/Diguanyl_cyclase"/>
</dbReference>
<feature type="domain" description="PAC" evidence="2">
    <location>
        <begin position="372"/>
        <end position="424"/>
    </location>
</feature>
<evidence type="ECO:0000259" key="2">
    <source>
        <dbReference type="PROSITE" id="PS50113"/>
    </source>
</evidence>
<dbReference type="OrthoDB" id="9814202at2"/>
<protein>
    <submittedName>
        <fullName evidence="5">Bifunctional diguanylate cyclase/phosphodiesterase</fullName>
    </submittedName>
</protein>
<dbReference type="NCBIfam" id="TIGR00229">
    <property type="entry name" value="sensory_box"/>
    <property type="match status" value="3"/>
</dbReference>
<feature type="domain" description="PAS" evidence="1">
    <location>
        <begin position="173"/>
        <end position="243"/>
    </location>
</feature>
<dbReference type="InterPro" id="IPR035919">
    <property type="entry name" value="EAL_sf"/>
</dbReference>
<dbReference type="SUPFAM" id="SSF55073">
    <property type="entry name" value="Nucleotide cyclase"/>
    <property type="match status" value="1"/>
</dbReference>
<dbReference type="PANTHER" id="PTHR44757:SF2">
    <property type="entry name" value="BIOFILM ARCHITECTURE MAINTENANCE PROTEIN MBAA"/>
    <property type="match status" value="1"/>
</dbReference>
<dbReference type="PROSITE" id="PS50887">
    <property type="entry name" value="GGDEF"/>
    <property type="match status" value="1"/>
</dbReference>
<dbReference type="CDD" id="cd01949">
    <property type="entry name" value="GGDEF"/>
    <property type="match status" value="1"/>
</dbReference>
<dbReference type="SMART" id="SM00052">
    <property type="entry name" value="EAL"/>
    <property type="match status" value="1"/>
</dbReference>
<evidence type="ECO:0000313" key="6">
    <source>
        <dbReference type="Proteomes" id="UP000297972"/>
    </source>
</evidence>
<dbReference type="Pfam" id="PF13426">
    <property type="entry name" value="PAS_9"/>
    <property type="match status" value="1"/>
</dbReference>
<dbReference type="PROSITE" id="PS50883">
    <property type="entry name" value="EAL"/>
    <property type="match status" value="1"/>
</dbReference>
<dbReference type="InterPro" id="IPR001633">
    <property type="entry name" value="EAL_dom"/>
</dbReference>
<evidence type="ECO:0000259" key="3">
    <source>
        <dbReference type="PROSITE" id="PS50883"/>
    </source>
</evidence>
<dbReference type="GO" id="GO:0006355">
    <property type="term" value="P:regulation of DNA-templated transcription"/>
    <property type="evidence" value="ECO:0007669"/>
    <property type="project" value="InterPro"/>
</dbReference>
<dbReference type="SMART" id="SM00267">
    <property type="entry name" value="GGDEF"/>
    <property type="match status" value="1"/>
</dbReference>
<dbReference type="PROSITE" id="PS50112">
    <property type="entry name" value="PAS"/>
    <property type="match status" value="4"/>
</dbReference>
<dbReference type="AlphaFoldDB" id="A0A4Z1BUQ9"/>
<dbReference type="InterPro" id="IPR013655">
    <property type="entry name" value="PAS_fold_3"/>
</dbReference>
<feature type="domain" description="GGDEF" evidence="4">
    <location>
        <begin position="699"/>
        <end position="833"/>
    </location>
</feature>
<feature type="domain" description="PAC" evidence="2">
    <location>
        <begin position="498"/>
        <end position="550"/>
    </location>
</feature>
<dbReference type="InterPro" id="IPR000700">
    <property type="entry name" value="PAS-assoc_C"/>
</dbReference>
<evidence type="ECO:0000259" key="4">
    <source>
        <dbReference type="PROSITE" id="PS50887"/>
    </source>
</evidence>
<keyword evidence="6" id="KW-1185">Reference proteome</keyword>
<dbReference type="Pfam" id="PF08447">
    <property type="entry name" value="PAS_3"/>
    <property type="match status" value="2"/>
</dbReference>
<dbReference type="RefSeq" id="WP_135817849.1">
    <property type="nucleotide sequence ID" value="NZ_SRPG01000112.1"/>
</dbReference>
<dbReference type="PROSITE" id="PS50113">
    <property type="entry name" value="PAC"/>
    <property type="match status" value="3"/>
</dbReference>
<dbReference type="InterPro" id="IPR013767">
    <property type="entry name" value="PAS_fold"/>
</dbReference>
<evidence type="ECO:0000313" key="5">
    <source>
        <dbReference type="EMBL" id="TGN58628.1"/>
    </source>
</evidence>
<proteinExistence type="predicted"/>
<dbReference type="CDD" id="cd01948">
    <property type="entry name" value="EAL"/>
    <property type="match status" value="1"/>
</dbReference>
<gene>
    <name evidence="5" type="ORF">E4L95_12210</name>
</gene>
<dbReference type="Pfam" id="PF00990">
    <property type="entry name" value="GGDEF"/>
    <property type="match status" value="1"/>
</dbReference>
<dbReference type="SMART" id="SM00086">
    <property type="entry name" value="PAC"/>
    <property type="match status" value="4"/>
</dbReference>
<name>A0A4Z1BUQ9_9RHOB</name>
<feature type="domain" description="PAS" evidence="1">
    <location>
        <begin position="425"/>
        <end position="482"/>
    </location>
</feature>
<dbReference type="Gene3D" id="3.30.70.270">
    <property type="match status" value="1"/>
</dbReference>
<dbReference type="Gene3D" id="3.20.20.450">
    <property type="entry name" value="EAL domain"/>
    <property type="match status" value="1"/>
</dbReference>
<dbReference type="Gene3D" id="3.30.450.20">
    <property type="entry name" value="PAS domain"/>
    <property type="match status" value="5"/>
</dbReference>
<dbReference type="Pfam" id="PF08448">
    <property type="entry name" value="PAS_4"/>
    <property type="match status" value="1"/>
</dbReference>
<dbReference type="NCBIfam" id="TIGR00254">
    <property type="entry name" value="GGDEF"/>
    <property type="match status" value="1"/>
</dbReference>
<dbReference type="Pfam" id="PF00989">
    <property type="entry name" value="PAS"/>
    <property type="match status" value="1"/>
</dbReference>
<dbReference type="CDD" id="cd00130">
    <property type="entry name" value="PAS"/>
    <property type="match status" value="4"/>
</dbReference>
<dbReference type="InterPro" id="IPR000014">
    <property type="entry name" value="PAS"/>
</dbReference>
<evidence type="ECO:0000259" key="1">
    <source>
        <dbReference type="PROSITE" id="PS50112"/>
    </source>
</evidence>
<dbReference type="InterPro" id="IPR001610">
    <property type="entry name" value="PAC"/>
</dbReference>
<dbReference type="Proteomes" id="UP000297972">
    <property type="component" value="Unassembled WGS sequence"/>
</dbReference>
<dbReference type="InterPro" id="IPR029787">
    <property type="entry name" value="Nucleotide_cyclase"/>
</dbReference>
<dbReference type="EMBL" id="SRPG01000112">
    <property type="protein sequence ID" value="TGN58628.1"/>
    <property type="molecule type" value="Genomic_DNA"/>
</dbReference>
<feature type="domain" description="PAC" evidence="2">
    <location>
        <begin position="246"/>
        <end position="298"/>
    </location>
</feature>
<sequence>MKNAKETARMMVADRTIPGSAPAPVLETSAARDPGAGEALLSNVPVEVLGSLLDGLPYPVLVKDLHCRLLWVNEAMCTLLGQSREQMLARSDCNFCREEQACSCRISDDEVFATGQEVEYEKELITPAGSVRLIRFRKRLVSAPGPTGVAPFLLTSLQDGTDSRRAEMALQESEASFRRLADDAPVIIWISNASGAVVFVNRLWCDTTGQNQEEARGQGWLEVIHPDDQEKVGHIFANASAHQEPYQAEYRLQLADGSWAWVLDIGQPRFADDGTFQGYVGCGLDITERRKVEAALRESEEHYRYSVELNPQIPWTSDPEGGIIDLANRWCDMTGMSREEALGQGWAKALHPEDGPTVIGYWKAGLTHGVPVDAEGRLRGADGTYRWFRIRGAPRRDTSGHILRWYGSSEDIHDHKQAMLTLQERERQLQTVFNQAVVGIVHRDRSNRVLMINQRFREILGRTREELDGISLLQFTHLEDAERQALLLQEHRHTGEPLQLEKRYVRPDGSVVWCNVNISFVRDEAGDITGTIAVAEDITAHKQAEERARDAQNLLQDVIDSVDDLIYVKDCSGRYIVANRTFGGPEVLGKCDQDLFSQEIAEKYRQDDHHVLVSGSKLSVEEDFPNDITRRYHTVKAPWRRNDDIIGVIGISRDITMRKQAEERLQWAADHDELTDLPNRRLFQKKIKQAFLAAFLTQRRVGLLAIDVDHFKQINDRFGHSTGDAFLKGFAERLCQVVGDQGLTARVGGDEFAVLLPEVCSETDVSTMAKAILDHLQEPISLNSNLLDCRTSIGGAVTVPGFDGEPDELCKQADIALYASKTAGRSVFTMFRSSMREELQKAGSALRVAGQAVAFDWLVPYYQPKVDLASGKVDGFEALLRWNHPDSGIQSPDAIAPAFDNTDLGIAIGGRIRSCVLQHLRAWYDAGIKTGRIAINVSSAEFRRDDYAERVLDELSQAGLPTSCLEIEVTEGVFLGYGSEFVERALHKLIAAGVTIALDDFGTGYASLSHLKQFPVHVLKIDRSFVDGLVTNASDAAVVNAVLSLGQNLGIRTVAEGVETAAQAALLRDQGCSTAQGFYFGRPMAASDVPRFISSWNDWEHR</sequence>
<dbReference type="InterPro" id="IPR035965">
    <property type="entry name" value="PAS-like_dom_sf"/>
</dbReference>
<reference evidence="5 6" key="1">
    <citation type="submission" date="2019-03" db="EMBL/GenBank/DDBJ databases">
        <authorList>
            <person name="Li J."/>
        </authorList>
    </citation>
    <scope>NUCLEOTIDE SEQUENCE [LARGE SCALE GENOMIC DNA]</scope>
    <source>
        <strain evidence="5 6">3058</strain>
    </source>
</reference>
<dbReference type="InterPro" id="IPR000160">
    <property type="entry name" value="GGDEF_dom"/>
</dbReference>